<sequence>MVYPCGRATASCICCLSHPEPIDSTKHGIVTTIRSSRSNFVVSTISSLFPNSHFTNPEALPSLHDALSFFSSAFPHFNETQAQTDHIRRTEYPHLCEHVCLDYSGVGLFSHFQMQPHCSSLSPSPFFIISYRSASLKSEVQCGEQETGFESSIRKQVTSFLKISEEDYGMLCVSNRTAAFRLLAETFPFQSKKCLLTVYDYESEAITAMAEIAQKRGAVVSSARFSWPSLSIHSAELKKLLRRGKKRTRGLFVFPLMSRVTGKRYPYLWMKMAQEKGWHVALDACTLGPKDMDTMGMTLIQPDFVVCSFYKVFGENPSGFAGLFIKKSSRQLLESSLLARGIGVVSILPTRSTLSASEDDEMEITRSFSGPLGLARLFENEYDEGETSEKREPSGEIIEEEIKGKRADTEQLEKEETEIEFRGLYHADLLGLPVIQSRLRCLINWLVIALTKLRHPLPSNNGDSLVRIYGPKVKFDRGSAIAFNVFDWKGEKVEPFLVQKLAGRSNISLNCGFLHNIFFCDHKHEANKQAILEKRPQGSRDSGYREKEKSDVGIAVVSASLGFLVNFEDAYKLWAFVAKFLDADFVEKERQIRR</sequence>
<dbReference type="OrthoDB" id="10264306at2759"/>
<dbReference type="InterPro" id="IPR000192">
    <property type="entry name" value="Aminotrans_V_dom"/>
</dbReference>
<dbReference type="Pfam" id="PF00266">
    <property type="entry name" value="Aminotran_5"/>
    <property type="match status" value="1"/>
</dbReference>
<dbReference type="PANTHER" id="PTHR14237">
    <property type="entry name" value="MOLYBDOPTERIN COFACTOR SULFURASE MOSC"/>
    <property type="match status" value="1"/>
</dbReference>
<evidence type="ECO:0000313" key="4">
    <source>
        <dbReference type="Proteomes" id="UP000639772"/>
    </source>
</evidence>
<dbReference type="AlphaFoldDB" id="A0A835VCF8"/>
<reference evidence="3 4" key="1">
    <citation type="journal article" date="2020" name="Nat. Food">
        <title>A phased Vanilla planifolia genome enables genetic improvement of flavour and production.</title>
        <authorList>
            <person name="Hasing T."/>
            <person name="Tang H."/>
            <person name="Brym M."/>
            <person name="Khazi F."/>
            <person name="Huang T."/>
            <person name="Chambers A.H."/>
        </authorList>
    </citation>
    <scope>NUCLEOTIDE SEQUENCE [LARGE SCALE GENOMIC DNA]</scope>
    <source>
        <tissue evidence="3">Leaf</tissue>
    </source>
</reference>
<protein>
    <recommendedName>
        <fullName evidence="2">Aminotransferase class V domain-containing protein</fullName>
    </recommendedName>
</protein>
<organism evidence="3 4">
    <name type="scientific">Vanilla planifolia</name>
    <name type="common">Vanilla</name>
    <dbReference type="NCBI Taxonomy" id="51239"/>
    <lineage>
        <taxon>Eukaryota</taxon>
        <taxon>Viridiplantae</taxon>
        <taxon>Streptophyta</taxon>
        <taxon>Embryophyta</taxon>
        <taxon>Tracheophyta</taxon>
        <taxon>Spermatophyta</taxon>
        <taxon>Magnoliopsida</taxon>
        <taxon>Liliopsida</taxon>
        <taxon>Asparagales</taxon>
        <taxon>Orchidaceae</taxon>
        <taxon>Vanilloideae</taxon>
        <taxon>Vanilleae</taxon>
        <taxon>Vanilla</taxon>
    </lineage>
</organism>
<dbReference type="PANTHER" id="PTHR14237:SF88">
    <property type="entry name" value="PYRIDOXAL PHOSPHATE (PLP)-DEPENDENT TRANSFERASES SUPERFAMILY PROTEIN"/>
    <property type="match status" value="1"/>
</dbReference>
<dbReference type="EMBL" id="JADCNM010000002">
    <property type="protein sequence ID" value="KAG0493612.1"/>
    <property type="molecule type" value="Genomic_DNA"/>
</dbReference>
<evidence type="ECO:0000259" key="2">
    <source>
        <dbReference type="Pfam" id="PF00266"/>
    </source>
</evidence>
<evidence type="ECO:0000313" key="3">
    <source>
        <dbReference type="EMBL" id="KAG0493612.1"/>
    </source>
</evidence>
<dbReference type="InterPro" id="IPR015424">
    <property type="entry name" value="PyrdxlP-dep_Trfase"/>
</dbReference>
<evidence type="ECO:0000256" key="1">
    <source>
        <dbReference type="SAM" id="MobiDB-lite"/>
    </source>
</evidence>
<accession>A0A835VCF8</accession>
<proteinExistence type="predicted"/>
<feature type="region of interest" description="Disordered" evidence="1">
    <location>
        <begin position="382"/>
        <end position="410"/>
    </location>
</feature>
<feature type="compositionally biased region" description="Basic and acidic residues" evidence="1">
    <location>
        <begin position="387"/>
        <end position="410"/>
    </location>
</feature>
<comment type="caution">
    <text evidence="3">The sequence shown here is derived from an EMBL/GenBank/DDBJ whole genome shotgun (WGS) entry which is preliminary data.</text>
</comment>
<dbReference type="Proteomes" id="UP000639772">
    <property type="component" value="Unassembled WGS sequence"/>
</dbReference>
<dbReference type="InterPro" id="IPR015421">
    <property type="entry name" value="PyrdxlP-dep_Trfase_major"/>
</dbReference>
<feature type="domain" description="Aminotransferase class V" evidence="2">
    <location>
        <begin position="143"/>
        <end position="336"/>
    </location>
</feature>
<name>A0A835VCF8_VANPL</name>
<dbReference type="SUPFAM" id="SSF53383">
    <property type="entry name" value="PLP-dependent transferases"/>
    <property type="match status" value="1"/>
</dbReference>
<gene>
    <name evidence="3" type="ORF">HPP92_004606</name>
</gene>
<dbReference type="Gene3D" id="3.40.640.10">
    <property type="entry name" value="Type I PLP-dependent aspartate aminotransferase-like (Major domain)"/>
    <property type="match status" value="1"/>
</dbReference>